<dbReference type="InterPro" id="IPR006564">
    <property type="entry name" value="Znf_PMZ"/>
</dbReference>
<proteinExistence type="predicted"/>
<accession>A0A7H4LPY1</accession>
<dbReference type="Pfam" id="PF04434">
    <property type="entry name" value="SWIM"/>
    <property type="match status" value="1"/>
</dbReference>
<dbReference type="AlphaFoldDB" id="A0A7H4LPY1"/>
<dbReference type="PANTHER" id="PTHR31973">
    <property type="entry name" value="POLYPROTEIN, PUTATIVE-RELATED"/>
    <property type="match status" value="1"/>
</dbReference>
<keyword evidence="3" id="KW-0862">Zinc</keyword>
<evidence type="ECO:0000256" key="4">
    <source>
        <dbReference type="PROSITE-ProRule" id="PRU00325"/>
    </source>
</evidence>
<organism evidence="7 8">
    <name type="scientific">Triticum aestivum</name>
    <name type="common">Wheat</name>
    <dbReference type="NCBI Taxonomy" id="4565"/>
    <lineage>
        <taxon>Eukaryota</taxon>
        <taxon>Viridiplantae</taxon>
        <taxon>Streptophyta</taxon>
        <taxon>Embryophyta</taxon>
        <taxon>Tracheophyta</taxon>
        <taxon>Spermatophyta</taxon>
        <taxon>Magnoliopsida</taxon>
        <taxon>Liliopsida</taxon>
        <taxon>Poales</taxon>
        <taxon>Poaceae</taxon>
        <taxon>BOP clade</taxon>
        <taxon>Pooideae</taxon>
        <taxon>Triticodae</taxon>
        <taxon>Triticeae</taxon>
        <taxon>Triticinae</taxon>
        <taxon>Triticum</taxon>
    </lineage>
</organism>
<feature type="compositionally biased region" description="Acidic residues" evidence="5">
    <location>
        <begin position="384"/>
        <end position="399"/>
    </location>
</feature>
<evidence type="ECO:0000313" key="7">
    <source>
        <dbReference type="EMBL" id="SPT20670.1"/>
    </source>
</evidence>
<feature type="region of interest" description="Disordered" evidence="5">
    <location>
        <begin position="283"/>
        <end position="358"/>
    </location>
</feature>
<evidence type="ECO:0000256" key="5">
    <source>
        <dbReference type="SAM" id="MobiDB-lite"/>
    </source>
</evidence>
<sequence length="405" mass="44263">MRLCPKIQKKLDKYTDWAANCMVFGAGQKVFKVVSMNHSYIVDLEMETCDCKRWDLSGIPCRHAIACARNERIDPASLVHECYSVGTYKKAYAFNVKPVRDQEHWTKIQGIDVHPPVYTKVMGIPRRNRKKDPEGKLMKEGGKKLTKHGVTMHCSICGSADHNKKAHKKWEETNRDAPQPTNVAYDEEEEYDDPTIISNIMPHTVHAHMDPSQTPGSMVYLMQQMERSAYKPSMDHGPLPESTFVAQARNDIPPPWVTTAMSRGRVRRRGITEDIPEDVPQLSNQAAVASRGRKRRAVGAGGAAGKVGRGSVGAVGRGGRGSGGAHNRGGRGGRGLAGGADGGYVQHSSNQAAGTGAGEAYTGPGSGFWNLMFGPNSESSYVQAEEEPVTQNAPEEDWTGDFQSL</sequence>
<dbReference type="PANTHER" id="PTHR31973:SF191">
    <property type="entry name" value="OS05G0489400 PROTEIN"/>
    <property type="match status" value="1"/>
</dbReference>
<dbReference type="GO" id="GO:0008270">
    <property type="term" value="F:zinc ion binding"/>
    <property type="evidence" value="ECO:0007669"/>
    <property type="project" value="UniProtKB-KW"/>
</dbReference>
<protein>
    <recommendedName>
        <fullName evidence="6">SWIM-type domain-containing protein</fullName>
    </recommendedName>
</protein>
<keyword evidence="2 4" id="KW-0863">Zinc-finger</keyword>
<evidence type="ECO:0000256" key="3">
    <source>
        <dbReference type="ARBA" id="ARBA00022833"/>
    </source>
</evidence>
<dbReference type="Proteomes" id="UP000280104">
    <property type="component" value="Chromosome II"/>
</dbReference>
<feature type="region of interest" description="Disordered" evidence="5">
    <location>
        <begin position="372"/>
        <end position="405"/>
    </location>
</feature>
<evidence type="ECO:0000256" key="1">
    <source>
        <dbReference type="ARBA" id="ARBA00022723"/>
    </source>
</evidence>
<dbReference type="EMBL" id="LS480641">
    <property type="protein sequence ID" value="SPT20670.1"/>
    <property type="molecule type" value="Genomic_DNA"/>
</dbReference>
<evidence type="ECO:0000313" key="8">
    <source>
        <dbReference type="Proteomes" id="UP000280104"/>
    </source>
</evidence>
<dbReference type="InterPro" id="IPR007527">
    <property type="entry name" value="Znf_SWIM"/>
</dbReference>
<feature type="domain" description="SWIM-type" evidence="6">
    <location>
        <begin position="40"/>
        <end position="72"/>
    </location>
</feature>
<gene>
    <name evidence="7" type="ORF">CAMPLR22A2D_LOCUS5303</name>
</gene>
<dbReference type="PROSITE" id="PS50966">
    <property type="entry name" value="ZF_SWIM"/>
    <property type="match status" value="1"/>
</dbReference>
<dbReference type="SMART" id="SM00575">
    <property type="entry name" value="ZnF_PMZ"/>
    <property type="match status" value="1"/>
</dbReference>
<feature type="compositionally biased region" description="Gly residues" evidence="5">
    <location>
        <begin position="299"/>
        <end position="342"/>
    </location>
</feature>
<name>A0A7H4LPY1_WHEAT</name>
<keyword evidence="1" id="KW-0479">Metal-binding</keyword>
<reference evidence="7 8" key="1">
    <citation type="submission" date="2018-05" db="EMBL/GenBank/DDBJ databases">
        <authorList>
            <person name="Thind KAUR A."/>
        </authorList>
    </citation>
    <scope>NUCLEOTIDE SEQUENCE [LARGE SCALE GENOMIC DNA]</scope>
</reference>
<evidence type="ECO:0000259" key="6">
    <source>
        <dbReference type="PROSITE" id="PS50966"/>
    </source>
</evidence>
<evidence type="ECO:0000256" key="2">
    <source>
        <dbReference type="ARBA" id="ARBA00022771"/>
    </source>
</evidence>